<dbReference type="OrthoDB" id="4505928at2759"/>
<dbReference type="CDD" id="cd14688">
    <property type="entry name" value="bZIP_YAP"/>
    <property type="match status" value="1"/>
</dbReference>
<keyword evidence="3" id="KW-1185">Reference proteome</keyword>
<dbReference type="SUPFAM" id="SSF57959">
    <property type="entry name" value="Leucine zipper domain"/>
    <property type="match status" value="1"/>
</dbReference>
<dbReference type="AlphaFoldDB" id="A0A5N6L056"/>
<gene>
    <name evidence="2" type="ORF">FH972_025012</name>
</gene>
<dbReference type="PANTHER" id="PTHR42070:SF1">
    <property type="entry name" value="FILAMENT ASSOCIATED PROTEIN, PUTATIVE (AFU_ORTHOLOGUE AFUA_8G06630)-RELATED"/>
    <property type="match status" value="1"/>
</dbReference>
<reference evidence="2 3" key="1">
    <citation type="submission" date="2019-06" db="EMBL/GenBank/DDBJ databases">
        <title>A chromosomal-level reference genome of Carpinus fangiana (Coryloideae, Betulaceae).</title>
        <authorList>
            <person name="Yang X."/>
            <person name="Wang Z."/>
            <person name="Zhang L."/>
            <person name="Hao G."/>
            <person name="Liu J."/>
            <person name="Yang Y."/>
        </authorList>
    </citation>
    <scope>NUCLEOTIDE SEQUENCE [LARGE SCALE GENOMIC DNA]</scope>
    <source>
        <strain evidence="2">Cfa_2016G</strain>
        <tissue evidence="2">Leaf</tissue>
    </source>
</reference>
<dbReference type="GO" id="GO:0003700">
    <property type="term" value="F:DNA-binding transcription factor activity"/>
    <property type="evidence" value="ECO:0007669"/>
    <property type="project" value="InterPro"/>
</dbReference>
<evidence type="ECO:0000313" key="2">
    <source>
        <dbReference type="EMBL" id="KAB8437332.1"/>
    </source>
</evidence>
<dbReference type="PANTHER" id="PTHR42070">
    <property type="entry name" value="FILAMENT ASSOCIATED PROTEIN, PUTATIVE (AFU_ORTHOLOGUE AFUA_8G06630)-RELATED"/>
    <property type="match status" value="1"/>
</dbReference>
<comment type="caution">
    <text evidence="2">The sequence shown here is derived from an EMBL/GenBank/DDBJ whole genome shotgun (WGS) entry which is preliminary data.</text>
</comment>
<dbReference type="Proteomes" id="UP000327013">
    <property type="component" value="Unassembled WGS sequence"/>
</dbReference>
<organism evidence="2 3">
    <name type="scientific">Carpinus fangiana</name>
    <dbReference type="NCBI Taxonomy" id="176857"/>
    <lineage>
        <taxon>Eukaryota</taxon>
        <taxon>Viridiplantae</taxon>
        <taxon>Streptophyta</taxon>
        <taxon>Embryophyta</taxon>
        <taxon>Tracheophyta</taxon>
        <taxon>Spermatophyta</taxon>
        <taxon>Magnoliopsida</taxon>
        <taxon>eudicotyledons</taxon>
        <taxon>Gunneridae</taxon>
        <taxon>Pentapetalae</taxon>
        <taxon>rosids</taxon>
        <taxon>fabids</taxon>
        <taxon>Fagales</taxon>
        <taxon>Betulaceae</taxon>
        <taxon>Carpinus</taxon>
    </lineage>
</organism>
<accession>A0A5N6L056</accession>
<sequence>MSPESASQAARNREKQRASRARKLEHTQALEEKVRRFEREGVCATVAVQTAARQVAQENRLLRELLWQQGFSEARIDEYLRASKDVTATGRHHGETVDTRFVRQAGHESQKLSRQIHKSNSSVAIVKMENGVQSAPATKIMTRSITPSTLDSLSRSPEDLAANSIRPEQAQAPPILEVANLCTGTAGKDETSCMDAAMIIASMRGQGRVEDILPELGCKASEKCYVKNSVVFNLAQ</sequence>
<evidence type="ECO:0000256" key="1">
    <source>
        <dbReference type="SAM" id="MobiDB-lite"/>
    </source>
</evidence>
<proteinExistence type="predicted"/>
<evidence type="ECO:0008006" key="4">
    <source>
        <dbReference type="Google" id="ProtNLM"/>
    </source>
</evidence>
<dbReference type="InterPro" id="IPR046347">
    <property type="entry name" value="bZIP_sf"/>
</dbReference>
<dbReference type="EMBL" id="VIBQ01000036">
    <property type="protein sequence ID" value="KAB8437332.1"/>
    <property type="molecule type" value="Genomic_DNA"/>
</dbReference>
<protein>
    <recommendedName>
        <fullName evidence="4">BZIP domain-containing protein</fullName>
    </recommendedName>
</protein>
<evidence type="ECO:0000313" key="3">
    <source>
        <dbReference type="Proteomes" id="UP000327013"/>
    </source>
</evidence>
<feature type="compositionally biased region" description="Polar residues" evidence="1">
    <location>
        <begin position="1"/>
        <end position="10"/>
    </location>
</feature>
<feature type="region of interest" description="Disordered" evidence="1">
    <location>
        <begin position="1"/>
        <end position="26"/>
    </location>
</feature>
<name>A0A5N6L056_9ROSI</name>
<feature type="compositionally biased region" description="Basic and acidic residues" evidence="1">
    <location>
        <begin position="11"/>
        <end position="26"/>
    </location>
</feature>